<dbReference type="AlphaFoldDB" id="A0A2N7W8R5"/>
<feature type="transmembrane region" description="Helical" evidence="13">
    <location>
        <begin position="242"/>
        <end position="261"/>
    </location>
</feature>
<keyword evidence="9 13" id="KW-0472">Membrane</keyword>
<feature type="region of interest" description="Disordered" evidence="12">
    <location>
        <begin position="1"/>
        <end position="22"/>
    </location>
</feature>
<reference evidence="15 16" key="1">
    <citation type="submission" date="2018-01" db="EMBL/GenBank/DDBJ databases">
        <title>Whole genome analyses suggest that Burkholderia sensu lato contains two further novel genera in the rhizoxinica-symbiotica group Mycetohabitans gen. nov., and Trinickia gen. nov.: implications for the evolution of diazotrophy and nodulation in the Burkholderiaceae.</title>
        <authorList>
            <person name="Estrada-de los Santos P."/>
            <person name="Palmer M."/>
            <person name="Chavez-Ramirez B."/>
            <person name="Beukes C."/>
            <person name="Steenkamp E.T."/>
            <person name="Hirsch A.M."/>
            <person name="Manyaka P."/>
            <person name="Maluk M."/>
            <person name="Lafos M."/>
            <person name="Crook M."/>
            <person name="Gross E."/>
            <person name="Simon M.F."/>
            <person name="Bueno dos Reis Junior F."/>
            <person name="Poole P.S."/>
            <person name="Venter S.N."/>
            <person name="James E.K."/>
        </authorList>
    </citation>
    <scope>NUCLEOTIDE SEQUENCE [LARGE SCALE GENOMIC DNA]</scope>
    <source>
        <strain evidence="15 16">GP25-8</strain>
    </source>
</reference>
<evidence type="ECO:0000256" key="4">
    <source>
        <dbReference type="ARBA" id="ARBA00022448"/>
    </source>
</evidence>
<evidence type="ECO:0000256" key="2">
    <source>
        <dbReference type="ARBA" id="ARBA00004429"/>
    </source>
</evidence>
<evidence type="ECO:0000256" key="10">
    <source>
        <dbReference type="ARBA" id="ARBA00030750"/>
    </source>
</evidence>
<sequence>MNAIAPASEGRAPASVQSGDCPAASALDDRRFHWRGVTGEGRHRSGRLTAPDAATASALLRADGIVAAELDERGLAKPARTTAREVTAFTRQLATLLSAGLALVQALELLARSSSNSAVPRVALGLARRISAGQHFSEALSAYPMQFDRLYCELAAIGEATSTLASALARLADQRERAAAQRAKLRAALAYPCAVLLLALGVTAALLGFVVPTFEQVFEGFGAALPAPTRAVMALSDFMLRWGLLLFAVSAASALVVARLVRHWPRARAVRDRLMLAVPVVGPLARAIAAARWSRALGTLLAAGTPLADALGALAHVAGNTVFDAANAQIEARLRRGEGLACAMRAVGCFPAALVEPLAIAEESSALDAMLPDCAALAERAVDEKLALASACAEPIVVLVLGLAIGSLVVALYLPVIELGNVV</sequence>
<dbReference type="FunFam" id="1.20.81.30:FF:000001">
    <property type="entry name" value="Type II secretion system protein F"/>
    <property type="match status" value="1"/>
</dbReference>
<protein>
    <recommendedName>
        <fullName evidence="10">General secretion pathway protein F</fullName>
    </recommendedName>
</protein>
<evidence type="ECO:0000256" key="3">
    <source>
        <dbReference type="ARBA" id="ARBA00005745"/>
    </source>
</evidence>
<feature type="domain" description="Type II secretion system protein GspF" evidence="14">
    <location>
        <begin position="293"/>
        <end position="415"/>
    </location>
</feature>
<dbReference type="PRINTS" id="PR00812">
    <property type="entry name" value="BCTERIALGSPF"/>
</dbReference>
<dbReference type="Gene3D" id="1.20.81.30">
    <property type="entry name" value="Type II secretion system (T2SS), domain F"/>
    <property type="match status" value="2"/>
</dbReference>
<dbReference type="Proteomes" id="UP000235347">
    <property type="component" value="Unassembled WGS sequence"/>
</dbReference>
<dbReference type="GO" id="GO:0009306">
    <property type="term" value="P:protein secretion"/>
    <property type="evidence" value="ECO:0007669"/>
    <property type="project" value="InterPro"/>
</dbReference>
<comment type="similarity">
    <text evidence="3 11">Belongs to the GSP F family.</text>
</comment>
<feature type="transmembrane region" description="Helical" evidence="13">
    <location>
        <begin position="189"/>
        <end position="211"/>
    </location>
</feature>
<keyword evidence="6" id="KW-0997">Cell inner membrane</keyword>
<keyword evidence="7 11" id="KW-0812">Transmembrane</keyword>
<keyword evidence="5" id="KW-1003">Cell membrane</keyword>
<gene>
    <name evidence="15" type="ORF">C0Z19_09600</name>
</gene>
<name>A0A2N7W8R5_9BURK</name>
<comment type="caution">
    <text evidence="15">The sequence shown here is derived from an EMBL/GenBank/DDBJ whole genome shotgun (WGS) entry which is preliminary data.</text>
</comment>
<dbReference type="InterPro" id="IPR018076">
    <property type="entry name" value="T2SS_GspF_dom"/>
</dbReference>
<evidence type="ECO:0000256" key="1">
    <source>
        <dbReference type="ARBA" id="ARBA00002684"/>
    </source>
</evidence>
<evidence type="ECO:0000256" key="12">
    <source>
        <dbReference type="SAM" id="MobiDB-lite"/>
    </source>
</evidence>
<dbReference type="PANTHER" id="PTHR30012:SF0">
    <property type="entry name" value="TYPE II SECRETION SYSTEM PROTEIN F-RELATED"/>
    <property type="match status" value="1"/>
</dbReference>
<keyword evidence="16" id="KW-1185">Reference proteome</keyword>
<comment type="function">
    <text evidence="1">Component of the type II secretion system inner membrane complex required for the energy-dependent secretion of extracellular factors such as proteases and toxins from the periplasm.</text>
</comment>
<evidence type="ECO:0000259" key="14">
    <source>
        <dbReference type="Pfam" id="PF00482"/>
    </source>
</evidence>
<keyword evidence="8 13" id="KW-1133">Transmembrane helix</keyword>
<dbReference type="EMBL" id="PNYB01000006">
    <property type="protein sequence ID" value="PMS25797.1"/>
    <property type="molecule type" value="Genomic_DNA"/>
</dbReference>
<dbReference type="PANTHER" id="PTHR30012">
    <property type="entry name" value="GENERAL SECRETION PATHWAY PROTEIN"/>
    <property type="match status" value="1"/>
</dbReference>
<evidence type="ECO:0000256" key="6">
    <source>
        <dbReference type="ARBA" id="ARBA00022519"/>
    </source>
</evidence>
<dbReference type="InterPro" id="IPR003004">
    <property type="entry name" value="GspF/PilC"/>
</dbReference>
<comment type="subcellular location">
    <subcellularLocation>
        <location evidence="2 11">Cell inner membrane</location>
        <topology evidence="2 11">Multi-pass membrane protein</topology>
    </subcellularLocation>
</comment>
<dbReference type="InterPro" id="IPR042094">
    <property type="entry name" value="T2SS_GspF_sf"/>
</dbReference>
<keyword evidence="4 11" id="KW-0813">Transport</keyword>
<evidence type="ECO:0000313" key="16">
    <source>
        <dbReference type="Proteomes" id="UP000235347"/>
    </source>
</evidence>
<dbReference type="PROSITE" id="PS00874">
    <property type="entry name" value="T2SP_F"/>
    <property type="match status" value="1"/>
</dbReference>
<evidence type="ECO:0000256" key="13">
    <source>
        <dbReference type="SAM" id="Phobius"/>
    </source>
</evidence>
<proteinExistence type="inferred from homology"/>
<dbReference type="GO" id="GO:0005886">
    <property type="term" value="C:plasma membrane"/>
    <property type="evidence" value="ECO:0007669"/>
    <property type="project" value="UniProtKB-SubCell"/>
</dbReference>
<evidence type="ECO:0000256" key="7">
    <source>
        <dbReference type="ARBA" id="ARBA00022692"/>
    </source>
</evidence>
<feature type="transmembrane region" description="Helical" evidence="13">
    <location>
        <begin position="396"/>
        <end position="417"/>
    </location>
</feature>
<evidence type="ECO:0000256" key="11">
    <source>
        <dbReference type="RuleBase" id="RU003923"/>
    </source>
</evidence>
<evidence type="ECO:0000256" key="5">
    <source>
        <dbReference type="ARBA" id="ARBA00022475"/>
    </source>
</evidence>
<feature type="domain" description="Type II secretion system protein GspF" evidence="14">
    <location>
        <begin position="89"/>
        <end position="212"/>
    </location>
</feature>
<accession>A0A2N7W8R5</accession>
<dbReference type="Pfam" id="PF00482">
    <property type="entry name" value="T2SSF"/>
    <property type="match status" value="2"/>
</dbReference>
<evidence type="ECO:0000256" key="8">
    <source>
        <dbReference type="ARBA" id="ARBA00022989"/>
    </source>
</evidence>
<organism evidence="15 16">
    <name type="scientific">Trinickia soli</name>
    <dbReference type="NCBI Taxonomy" id="380675"/>
    <lineage>
        <taxon>Bacteria</taxon>
        <taxon>Pseudomonadati</taxon>
        <taxon>Pseudomonadota</taxon>
        <taxon>Betaproteobacteria</taxon>
        <taxon>Burkholderiales</taxon>
        <taxon>Burkholderiaceae</taxon>
        <taxon>Trinickia</taxon>
    </lineage>
</organism>
<dbReference type="RefSeq" id="WP_102609569.1">
    <property type="nucleotide sequence ID" value="NZ_CADIKD010000001.1"/>
</dbReference>
<evidence type="ECO:0000313" key="15">
    <source>
        <dbReference type="EMBL" id="PMS25797.1"/>
    </source>
</evidence>
<evidence type="ECO:0000256" key="9">
    <source>
        <dbReference type="ARBA" id="ARBA00023136"/>
    </source>
</evidence>
<dbReference type="InterPro" id="IPR001992">
    <property type="entry name" value="T2SS_GspF/T4SS_PilC_CS"/>
</dbReference>